<dbReference type="EMBL" id="JAACJN010000069">
    <property type="protein sequence ID" value="KAF5379546.1"/>
    <property type="molecule type" value="Genomic_DNA"/>
</dbReference>
<dbReference type="AlphaFoldDB" id="A0A8H5H9R1"/>
<evidence type="ECO:0000313" key="2">
    <source>
        <dbReference type="EMBL" id="KAF5379546.1"/>
    </source>
</evidence>
<dbReference type="Proteomes" id="UP000518752">
    <property type="component" value="Unassembled WGS sequence"/>
</dbReference>
<protein>
    <submittedName>
        <fullName evidence="2">Uncharacterized protein</fullName>
    </submittedName>
</protein>
<evidence type="ECO:0000256" key="1">
    <source>
        <dbReference type="SAM" id="MobiDB-lite"/>
    </source>
</evidence>
<feature type="compositionally biased region" description="Basic and acidic residues" evidence="1">
    <location>
        <begin position="22"/>
        <end position="36"/>
    </location>
</feature>
<comment type="caution">
    <text evidence="2">The sequence shown here is derived from an EMBL/GenBank/DDBJ whole genome shotgun (WGS) entry which is preliminary data.</text>
</comment>
<name>A0A8H5H9R1_9AGAR</name>
<feature type="region of interest" description="Disordered" evidence="1">
    <location>
        <begin position="1"/>
        <end position="48"/>
    </location>
</feature>
<keyword evidence="3" id="KW-1185">Reference proteome</keyword>
<evidence type="ECO:0000313" key="3">
    <source>
        <dbReference type="Proteomes" id="UP000518752"/>
    </source>
</evidence>
<sequence>MTYYESNLSSSIPTAGTASRPYGHEHEREKHHDHGPHTLAPPSTTTVSIALPPPPAVVLNIFNQSAGSETVITFTSTSRTPSVDTTQFHLSLNIPIFLVLTYKQRELAV</sequence>
<accession>A0A8H5H9R1</accession>
<feature type="compositionally biased region" description="Polar residues" evidence="1">
    <location>
        <begin position="1"/>
        <end position="17"/>
    </location>
</feature>
<organism evidence="2 3">
    <name type="scientific">Collybiopsis confluens</name>
    <dbReference type="NCBI Taxonomy" id="2823264"/>
    <lineage>
        <taxon>Eukaryota</taxon>
        <taxon>Fungi</taxon>
        <taxon>Dikarya</taxon>
        <taxon>Basidiomycota</taxon>
        <taxon>Agaricomycotina</taxon>
        <taxon>Agaricomycetes</taxon>
        <taxon>Agaricomycetidae</taxon>
        <taxon>Agaricales</taxon>
        <taxon>Marasmiineae</taxon>
        <taxon>Omphalotaceae</taxon>
        <taxon>Collybiopsis</taxon>
    </lineage>
</organism>
<gene>
    <name evidence="2" type="ORF">D9757_009271</name>
</gene>
<reference evidence="2 3" key="1">
    <citation type="journal article" date="2020" name="ISME J.">
        <title>Uncovering the hidden diversity of litter-decomposition mechanisms in mushroom-forming fungi.</title>
        <authorList>
            <person name="Floudas D."/>
            <person name="Bentzer J."/>
            <person name="Ahren D."/>
            <person name="Johansson T."/>
            <person name="Persson P."/>
            <person name="Tunlid A."/>
        </authorList>
    </citation>
    <scope>NUCLEOTIDE SEQUENCE [LARGE SCALE GENOMIC DNA]</scope>
    <source>
        <strain evidence="2 3">CBS 406.79</strain>
    </source>
</reference>
<proteinExistence type="predicted"/>